<reference evidence="6" key="1">
    <citation type="submission" date="2021-01" db="EMBL/GenBank/DDBJ databases">
        <authorList>
            <person name="Corre E."/>
            <person name="Pelletier E."/>
            <person name="Niang G."/>
            <person name="Scheremetjew M."/>
            <person name="Finn R."/>
            <person name="Kale V."/>
            <person name="Holt S."/>
            <person name="Cochrane G."/>
            <person name="Meng A."/>
            <person name="Brown T."/>
            <person name="Cohen L."/>
        </authorList>
    </citation>
    <scope>NUCLEOTIDE SEQUENCE</scope>
    <source>
        <strain evidence="6">CCMP 769</strain>
    </source>
</reference>
<dbReference type="Pfam" id="PF00270">
    <property type="entry name" value="DEAD"/>
    <property type="match status" value="1"/>
</dbReference>
<dbReference type="PROSITE" id="PS51192">
    <property type="entry name" value="HELICASE_ATP_BIND_1"/>
    <property type="match status" value="1"/>
</dbReference>
<gene>
    <name evidence="6" type="ORF">RMAR00112_LOCUS29621</name>
    <name evidence="7" type="ORF">RMAR00112_LOCUS29625</name>
</gene>
<dbReference type="PANTHER" id="PTHR47957:SF3">
    <property type="entry name" value="ATP-DEPENDENT HELICASE HRQ1"/>
    <property type="match status" value="1"/>
</dbReference>
<dbReference type="InterPro" id="IPR027417">
    <property type="entry name" value="P-loop_NTPase"/>
</dbReference>
<sequence>MTARKRTNTGTQKGQPSKRRAPGPRTKKPLPVKYTDLIAIHGAVATVSALLQRRGIPTNLKTLKATVENQLGGREFTERHLRQLATIDPQSVKLRLQLVQDEDGNSERELSVSLSLNHDHSKKRSLGIGRVAKEIGKLNKNFETRLYDYLSCEFKEYMSWLNEEHQPDDRTSWDSQISLNAPDIPEVALHEESLVRDAEPGDTRSMVAARGGALQSLVHTDWYKDQVVHMEVENRAAPEYAELKYDIHPKVVDGCRALGIEKHKFYKHQAEAVEHLLRLETDVMLATATASGKSLCYNIAAGEYFASDSNATALYIFPTKALARDQLKAAEEFFVTSKLLETGEVQPFDGDVEYGYQRKLVREKARLIVTNPDILHVTVLPKHREWKRFLSGLRLVVIDEAHVYKGAFGIHCAMVIRRLLSLCKREYDANVRMTFCSATVSNAKEHVERLCGRSSIHTVDKDGSAKAARTILIWNPPLKQGAEEEEEDETGWRKRAEVKGSKSIRRSSMFQTARIIGHLMAADKRVIAFSASRKLVEITTKTVLELLDYKGLSHLRSQIRSYRGGYLKTERRKIESALKTGSIQAVVSTNALELGIDIGDLESSVHLGFPGSISALRQQIGRAGRVPRKEASISVLVLMDSPLDQHYGKHADHLFRGLPEAVIIDPANNVLLRKHLVCAVAEKSCYSQEDILEFFGGPGIQEVMDLVFSGEMEMEDGGTFRLTARGKKIERNFSIRFIDDKQITVRVQRSGDVLEQIESSKAMFFVHPGAVYLNSGRTYLVKELDYDEGTATVVQISDNPGYYTSILDKTRLKIISEAEFREIPVMGSSKLPDSTLRIHHGVVDVTTTVYAYLKVNILSGQNLDKVKLDLPPLEYTTSGLWIDIPPMSNFPELNEHSFFAGLHAIEHLLQSLAHLFLLLESSDLSGWTVSLHEGTGRPQIFLHETIPSGVGLIREIYSKHVESILVYALERLETCECGNTQEGCPSCIQITHCGYYNENLDKKAAIHIMKLCLHPKDHQPVFMDETGKKEI</sequence>
<dbReference type="GO" id="GO:0005524">
    <property type="term" value="F:ATP binding"/>
    <property type="evidence" value="ECO:0007669"/>
    <property type="project" value="UniProtKB-KW"/>
</dbReference>
<dbReference type="PROSITE" id="PS51194">
    <property type="entry name" value="HELICASE_CTER"/>
    <property type="match status" value="1"/>
</dbReference>
<dbReference type="Gene3D" id="3.40.50.300">
    <property type="entry name" value="P-loop containing nucleotide triphosphate hydrolases"/>
    <property type="match status" value="2"/>
</dbReference>
<proteinExistence type="predicted"/>
<evidence type="ECO:0000256" key="2">
    <source>
        <dbReference type="ARBA" id="ARBA00022840"/>
    </source>
</evidence>
<evidence type="ECO:0000256" key="3">
    <source>
        <dbReference type="SAM" id="MobiDB-lite"/>
    </source>
</evidence>
<dbReference type="GO" id="GO:0036297">
    <property type="term" value="P:interstrand cross-link repair"/>
    <property type="evidence" value="ECO:0007669"/>
    <property type="project" value="TreeGrafter"/>
</dbReference>
<dbReference type="InterPro" id="IPR018973">
    <property type="entry name" value="MZB"/>
</dbReference>
<dbReference type="Pfam" id="PF08839">
    <property type="entry name" value="CDT1"/>
    <property type="match status" value="1"/>
</dbReference>
<dbReference type="InterPro" id="IPR001650">
    <property type="entry name" value="Helicase_C-like"/>
</dbReference>
<accession>A0A7S3EMA4</accession>
<evidence type="ECO:0000256" key="1">
    <source>
        <dbReference type="ARBA" id="ARBA00022741"/>
    </source>
</evidence>
<dbReference type="Pfam" id="PF09369">
    <property type="entry name" value="MZB"/>
    <property type="match status" value="1"/>
</dbReference>
<protein>
    <submittedName>
        <fullName evidence="6">Uncharacterized protein</fullName>
    </submittedName>
</protein>
<name>A0A7S3EMA4_9RHOD</name>
<dbReference type="InterPro" id="IPR014001">
    <property type="entry name" value="Helicase_ATP-bd"/>
</dbReference>
<dbReference type="SMART" id="SM00487">
    <property type="entry name" value="DEXDc"/>
    <property type="match status" value="1"/>
</dbReference>
<dbReference type="InterPro" id="IPR036390">
    <property type="entry name" value="WH_DNA-bd_sf"/>
</dbReference>
<dbReference type="GO" id="GO:0005634">
    <property type="term" value="C:nucleus"/>
    <property type="evidence" value="ECO:0007669"/>
    <property type="project" value="TreeGrafter"/>
</dbReference>
<evidence type="ECO:0000259" key="4">
    <source>
        <dbReference type="PROSITE" id="PS51192"/>
    </source>
</evidence>
<evidence type="ECO:0000313" key="6">
    <source>
        <dbReference type="EMBL" id="CAE0061552.1"/>
    </source>
</evidence>
<dbReference type="CDD" id="cd18797">
    <property type="entry name" value="SF2_C_Hrq"/>
    <property type="match status" value="1"/>
</dbReference>
<feature type="region of interest" description="Disordered" evidence="3">
    <location>
        <begin position="1"/>
        <end position="30"/>
    </location>
</feature>
<dbReference type="GO" id="GO:0043138">
    <property type="term" value="F:3'-5' DNA helicase activity"/>
    <property type="evidence" value="ECO:0007669"/>
    <property type="project" value="TreeGrafter"/>
</dbReference>
<dbReference type="GO" id="GO:0006289">
    <property type="term" value="P:nucleotide-excision repair"/>
    <property type="evidence" value="ECO:0007669"/>
    <property type="project" value="TreeGrafter"/>
</dbReference>
<dbReference type="InterPro" id="IPR014939">
    <property type="entry name" value="CDT1_Gemini-bd-like"/>
</dbReference>
<keyword evidence="2" id="KW-0067">ATP-binding</keyword>
<evidence type="ECO:0000259" key="5">
    <source>
        <dbReference type="PROSITE" id="PS51194"/>
    </source>
</evidence>
<dbReference type="SUPFAM" id="SSF46785">
    <property type="entry name" value="Winged helix' DNA-binding domain"/>
    <property type="match status" value="1"/>
</dbReference>
<organism evidence="6">
    <name type="scientific">Rhodosorus marinus</name>
    <dbReference type="NCBI Taxonomy" id="101924"/>
    <lineage>
        <taxon>Eukaryota</taxon>
        <taxon>Rhodophyta</taxon>
        <taxon>Stylonematophyceae</taxon>
        <taxon>Stylonematales</taxon>
        <taxon>Stylonemataceae</taxon>
        <taxon>Rhodosorus</taxon>
    </lineage>
</organism>
<dbReference type="InterPro" id="IPR011545">
    <property type="entry name" value="DEAD/DEAH_box_helicase_dom"/>
</dbReference>
<feature type="compositionally biased region" description="Basic residues" evidence="3">
    <location>
        <begin position="16"/>
        <end position="30"/>
    </location>
</feature>
<dbReference type="CDD" id="cd17923">
    <property type="entry name" value="DEXHc_Hrq1-like"/>
    <property type="match status" value="1"/>
</dbReference>
<dbReference type="PANTHER" id="PTHR47957">
    <property type="entry name" value="ATP-DEPENDENT HELICASE HRQ1"/>
    <property type="match status" value="1"/>
</dbReference>
<dbReference type="EMBL" id="HBHW01038643">
    <property type="protein sequence ID" value="CAE0061556.1"/>
    <property type="molecule type" value="Transcribed_RNA"/>
</dbReference>
<feature type="domain" description="Helicase C-terminal" evidence="5">
    <location>
        <begin position="514"/>
        <end position="671"/>
    </location>
</feature>
<dbReference type="Pfam" id="PF00271">
    <property type="entry name" value="Helicase_C"/>
    <property type="match status" value="1"/>
</dbReference>
<dbReference type="GO" id="GO:0003676">
    <property type="term" value="F:nucleic acid binding"/>
    <property type="evidence" value="ECO:0007669"/>
    <property type="project" value="InterPro"/>
</dbReference>
<feature type="domain" description="Helicase ATP-binding" evidence="4">
    <location>
        <begin position="274"/>
        <end position="458"/>
    </location>
</feature>
<keyword evidence="1" id="KW-0547">Nucleotide-binding</keyword>
<dbReference type="SMART" id="SM00490">
    <property type="entry name" value="HELICc"/>
    <property type="match status" value="1"/>
</dbReference>
<evidence type="ECO:0000313" key="7">
    <source>
        <dbReference type="EMBL" id="CAE0061556.1"/>
    </source>
</evidence>
<dbReference type="SUPFAM" id="SSF52540">
    <property type="entry name" value="P-loop containing nucleoside triphosphate hydrolases"/>
    <property type="match status" value="1"/>
</dbReference>
<dbReference type="EMBL" id="HBHW01038639">
    <property type="protein sequence ID" value="CAE0061552.1"/>
    <property type="molecule type" value="Transcribed_RNA"/>
</dbReference>
<dbReference type="AlphaFoldDB" id="A0A7S3EMA4"/>